<sequence>RLGRTVSDLFGEDRDAMVDWLQCIRQSDEGRMT</sequence>
<organism evidence="1 2">
    <name type="scientific">Bifidobacterium thermophilum</name>
    <dbReference type="NCBI Taxonomy" id="33905"/>
    <lineage>
        <taxon>Bacteria</taxon>
        <taxon>Bacillati</taxon>
        <taxon>Actinomycetota</taxon>
        <taxon>Actinomycetes</taxon>
        <taxon>Bifidobacteriales</taxon>
        <taxon>Bifidobacteriaceae</taxon>
        <taxon>Bifidobacterium</taxon>
    </lineage>
</organism>
<comment type="caution">
    <text evidence="1">The sequence shown here is derived from an EMBL/GenBank/DDBJ whole genome shotgun (WGS) entry which is preliminary data.</text>
</comment>
<gene>
    <name evidence="1" type="ORF">CQR47_1823</name>
</gene>
<dbReference type="AlphaFoldDB" id="A0A2N3QE26"/>
<protein>
    <submittedName>
        <fullName evidence="1">Uncharacterized protein</fullName>
    </submittedName>
</protein>
<feature type="non-terminal residue" evidence="1">
    <location>
        <position position="1"/>
    </location>
</feature>
<dbReference type="Proteomes" id="UP000233727">
    <property type="component" value="Unassembled WGS sequence"/>
</dbReference>
<accession>A0A2N3QE26</accession>
<reference evidence="1 2" key="1">
    <citation type="submission" date="2017-10" db="EMBL/GenBank/DDBJ databases">
        <title>Bifidobacterium genomics.</title>
        <authorList>
            <person name="Lugli G.A."/>
            <person name="Milani C."/>
            <person name="Mancabelli L."/>
        </authorList>
    </citation>
    <scope>NUCLEOTIDE SEQUENCE [LARGE SCALE GENOMIC DNA]</scope>
    <source>
        <strain evidence="1 2">1542B</strain>
    </source>
</reference>
<name>A0A2N3QE26_9BIFI</name>
<dbReference type="EMBL" id="PCGY01000032">
    <property type="protein sequence ID" value="PKU88181.1"/>
    <property type="molecule type" value="Genomic_DNA"/>
</dbReference>
<evidence type="ECO:0000313" key="1">
    <source>
        <dbReference type="EMBL" id="PKU88181.1"/>
    </source>
</evidence>
<proteinExistence type="predicted"/>
<evidence type="ECO:0000313" key="2">
    <source>
        <dbReference type="Proteomes" id="UP000233727"/>
    </source>
</evidence>